<dbReference type="Pfam" id="PF14707">
    <property type="entry name" value="Sulfatase_C"/>
    <property type="match status" value="1"/>
</dbReference>
<evidence type="ECO:0000259" key="3">
    <source>
        <dbReference type="Pfam" id="PF00884"/>
    </source>
</evidence>
<evidence type="ECO:0000313" key="4">
    <source>
        <dbReference type="EMBL" id="KNC47423.1"/>
    </source>
</evidence>
<dbReference type="InterPro" id="IPR000917">
    <property type="entry name" value="Sulfatase_N"/>
</dbReference>
<dbReference type="AlphaFoldDB" id="A0A0L0D7Y8"/>
<dbReference type="OMA" id="VIVQQHK"/>
<keyword evidence="5" id="KW-1185">Reference proteome</keyword>
<dbReference type="InterPro" id="IPR017850">
    <property type="entry name" value="Alkaline_phosphatase_core_sf"/>
</dbReference>
<dbReference type="OrthoDB" id="195633at2759"/>
<dbReference type="PANTHER" id="PTHR42693">
    <property type="entry name" value="ARYLSULFATASE FAMILY MEMBER"/>
    <property type="match status" value="1"/>
</dbReference>
<proteinExistence type="inferred from homology"/>
<dbReference type="Proteomes" id="UP000054408">
    <property type="component" value="Unassembled WGS sequence"/>
</dbReference>
<protein>
    <submittedName>
        <fullName evidence="4">Arylsulfatase E</fullName>
    </submittedName>
</protein>
<dbReference type="GeneID" id="25563428"/>
<keyword evidence="2" id="KW-0472">Membrane</keyword>
<dbReference type="eggNOG" id="KOG3867">
    <property type="taxonomic scope" value="Eukaryota"/>
</dbReference>
<feature type="transmembrane region" description="Helical" evidence="2">
    <location>
        <begin position="185"/>
        <end position="205"/>
    </location>
</feature>
<evidence type="ECO:0000313" key="5">
    <source>
        <dbReference type="Proteomes" id="UP000054408"/>
    </source>
</evidence>
<dbReference type="Gene3D" id="3.30.1120.10">
    <property type="match status" value="1"/>
</dbReference>
<dbReference type="EMBL" id="GL349446">
    <property type="protein sequence ID" value="KNC47423.1"/>
    <property type="molecule type" value="Genomic_DNA"/>
</dbReference>
<gene>
    <name evidence="4" type="ORF">AMSG_03856</name>
</gene>
<dbReference type="RefSeq" id="XP_013759759.1">
    <property type="nucleotide sequence ID" value="XM_013904305.1"/>
</dbReference>
<evidence type="ECO:0000256" key="1">
    <source>
        <dbReference type="ARBA" id="ARBA00008779"/>
    </source>
</evidence>
<reference evidence="4 5" key="1">
    <citation type="submission" date="2010-05" db="EMBL/GenBank/DDBJ databases">
        <title>The Genome Sequence of Thecamonas trahens ATCC 50062.</title>
        <authorList>
            <consortium name="The Broad Institute Genome Sequencing Platform"/>
            <person name="Russ C."/>
            <person name="Cuomo C."/>
            <person name="Shea T."/>
            <person name="Young S.K."/>
            <person name="Zeng Q."/>
            <person name="Koehrsen M."/>
            <person name="Haas B."/>
            <person name="Borodovsky M."/>
            <person name="Guigo R."/>
            <person name="Alvarado L."/>
            <person name="Berlin A."/>
            <person name="Bochicchio J."/>
            <person name="Borenstein D."/>
            <person name="Chapman S."/>
            <person name="Chen Z."/>
            <person name="Freedman E."/>
            <person name="Gellesch M."/>
            <person name="Goldberg J."/>
            <person name="Griggs A."/>
            <person name="Gujja S."/>
            <person name="Heilman E."/>
            <person name="Heiman D."/>
            <person name="Hepburn T."/>
            <person name="Howarth C."/>
            <person name="Jen D."/>
            <person name="Larson L."/>
            <person name="Mehta T."/>
            <person name="Park D."/>
            <person name="Pearson M."/>
            <person name="Roberts A."/>
            <person name="Saif S."/>
            <person name="Shenoy N."/>
            <person name="Sisk P."/>
            <person name="Stolte C."/>
            <person name="Sykes S."/>
            <person name="Thomson T."/>
            <person name="Walk T."/>
            <person name="White J."/>
            <person name="Yandava C."/>
            <person name="Burger G."/>
            <person name="Gray M.W."/>
            <person name="Holland P.W.H."/>
            <person name="King N."/>
            <person name="Lang F.B.F."/>
            <person name="Roger A.J."/>
            <person name="Ruiz-Trillo I."/>
            <person name="Lander E."/>
            <person name="Nusbaum C."/>
        </authorList>
    </citation>
    <scope>NUCLEOTIDE SEQUENCE [LARGE SCALE GENOMIC DNA]</scope>
    <source>
        <strain evidence="4 5">ATCC 50062</strain>
    </source>
</reference>
<feature type="domain" description="Sulfatase N-terminal" evidence="3">
    <location>
        <begin position="261"/>
        <end position="358"/>
    </location>
</feature>
<organism evidence="4 5">
    <name type="scientific">Thecamonas trahens ATCC 50062</name>
    <dbReference type="NCBI Taxonomy" id="461836"/>
    <lineage>
        <taxon>Eukaryota</taxon>
        <taxon>Apusozoa</taxon>
        <taxon>Apusomonadida</taxon>
        <taxon>Apusomonadidae</taxon>
        <taxon>Thecamonas</taxon>
    </lineage>
</organism>
<feature type="transmembrane region" description="Helical" evidence="2">
    <location>
        <begin position="150"/>
        <end position="173"/>
    </location>
</feature>
<keyword evidence="2" id="KW-1133">Transmembrane helix</keyword>
<dbReference type="InterPro" id="IPR050738">
    <property type="entry name" value="Sulfatase"/>
</dbReference>
<comment type="similarity">
    <text evidence="1">Belongs to the sulfatase family.</text>
</comment>
<dbReference type="PANTHER" id="PTHR42693:SF33">
    <property type="entry name" value="ARYLSULFATASE"/>
    <property type="match status" value="1"/>
</dbReference>
<dbReference type="STRING" id="461836.A0A0L0D7Y8"/>
<accession>A0A0L0D7Y8</accession>
<name>A0A0L0D7Y8_THETB</name>
<evidence type="ECO:0000256" key="2">
    <source>
        <dbReference type="SAM" id="Phobius"/>
    </source>
</evidence>
<dbReference type="SUPFAM" id="SSF53649">
    <property type="entry name" value="Alkaline phosphatase-like"/>
    <property type="match status" value="1"/>
</dbReference>
<keyword evidence="2" id="KW-0812">Transmembrane</keyword>
<dbReference type="Gene3D" id="3.40.720.10">
    <property type="entry name" value="Alkaline Phosphatase, subunit A"/>
    <property type="match status" value="2"/>
</dbReference>
<feature type="domain" description="Sulfatase N-terminal" evidence="3">
    <location>
        <begin position="18"/>
        <end position="256"/>
    </location>
</feature>
<dbReference type="GO" id="GO:0004065">
    <property type="term" value="F:arylsulfatase activity"/>
    <property type="evidence" value="ECO:0007669"/>
    <property type="project" value="TreeGrafter"/>
</dbReference>
<sequence length="513" mass="53722">MGMEDVRATRSVLFSQGIDKLARRGRVLEHMVAAGALATPARAGLLTGSYPVRLGMASSADTFRTFYSPGQVGGLPHGTVTLADELLALGYATAAVGTWHLGMSDASAWSPNGAHLPLAHGFESYYGMPVSHALTCAGDGLGRDAPRDAVYILFLTYHVWISLVCLLGAAYTLGAIGSVGFKFGLMYVAAAMGGVYLYAVSFSVLNPAACVLFRDNELVEQPVVLANLTSRLVQEATQFIGGAAASPQPFFLYFALPEADLASVDGAVAAVVDALDAAGVFDNTLVIFTSDNGPHLERATAHGRAQDGRQLRGGKGQVWDGGFRVPGIISWPHHIEGGTVSTHPASHLDIVPTVLDAVHGVGRGLAARIGRSQLDGVSLVDAATTSPDRPLFHYCGDQLAAVRLGRRHKVVYESPVPDAGTQACASTFVCGCHGTVHDPPLVFDLAADPSESAPLAPSDVAVAAVLASAADAVHTHQATVSNVPNQLETIARPWLFPCCDWPKCHCLEARTAT</sequence>
<dbReference type="Pfam" id="PF00884">
    <property type="entry name" value="Sulfatase"/>
    <property type="match status" value="2"/>
</dbReference>